<dbReference type="Proteomes" id="UP000079169">
    <property type="component" value="Unplaced"/>
</dbReference>
<feature type="region of interest" description="Disordered" evidence="1">
    <location>
        <begin position="1"/>
        <end position="119"/>
    </location>
</feature>
<name>A0A3Q0J060_DIACI</name>
<dbReference type="GeneID" id="113468826"/>
<feature type="compositionally biased region" description="Pro residues" evidence="1">
    <location>
        <begin position="30"/>
        <end position="40"/>
    </location>
</feature>
<reference evidence="3" key="1">
    <citation type="submission" date="2025-08" db="UniProtKB">
        <authorList>
            <consortium name="RefSeq"/>
        </authorList>
    </citation>
    <scope>IDENTIFICATION</scope>
</reference>
<dbReference type="PaxDb" id="121845-A0A3Q0J060"/>
<dbReference type="KEGG" id="dci:113468826"/>
<gene>
    <name evidence="3" type="primary">LOC113468826</name>
</gene>
<accession>A0A3Q0J060</accession>
<protein>
    <recommendedName>
        <fullName evidence="4">BESS domain-containing protein</fullName>
    </recommendedName>
</protein>
<dbReference type="RefSeq" id="XP_026681849.1">
    <property type="nucleotide sequence ID" value="XM_026826048.1"/>
</dbReference>
<sequence length="186" mass="20412">MRIPSKSSNSEPSDEIILDGSPSPSESSSSPPPSPSPPSPITTISVVNPSEKEVASYTITPFTGRKRKSEECVSPQSGDTHSSVYEPQSQSFNEESQSSNEDSQSSNQPEQPISDSTVKDILKYFAEKDKPDPVRDFLMGAIAPALRSLPRHLFLKAKKEIFEAVHKYEMIAEEQSGDQYEYTLGA</sequence>
<feature type="compositionally biased region" description="Polar residues" evidence="1">
    <location>
        <begin position="1"/>
        <end position="11"/>
    </location>
</feature>
<evidence type="ECO:0008006" key="4">
    <source>
        <dbReference type="Google" id="ProtNLM"/>
    </source>
</evidence>
<feature type="compositionally biased region" description="Polar residues" evidence="1">
    <location>
        <begin position="74"/>
        <end position="85"/>
    </location>
</feature>
<evidence type="ECO:0000313" key="2">
    <source>
        <dbReference type="Proteomes" id="UP000079169"/>
    </source>
</evidence>
<feature type="compositionally biased region" description="Low complexity" evidence="1">
    <location>
        <begin position="86"/>
        <end position="112"/>
    </location>
</feature>
<keyword evidence="2" id="KW-1185">Reference proteome</keyword>
<organism evidence="2 3">
    <name type="scientific">Diaphorina citri</name>
    <name type="common">Asian citrus psyllid</name>
    <dbReference type="NCBI Taxonomy" id="121845"/>
    <lineage>
        <taxon>Eukaryota</taxon>
        <taxon>Metazoa</taxon>
        <taxon>Ecdysozoa</taxon>
        <taxon>Arthropoda</taxon>
        <taxon>Hexapoda</taxon>
        <taxon>Insecta</taxon>
        <taxon>Pterygota</taxon>
        <taxon>Neoptera</taxon>
        <taxon>Paraneoptera</taxon>
        <taxon>Hemiptera</taxon>
        <taxon>Sternorrhyncha</taxon>
        <taxon>Psylloidea</taxon>
        <taxon>Psyllidae</taxon>
        <taxon>Diaphorininae</taxon>
        <taxon>Diaphorina</taxon>
    </lineage>
</organism>
<proteinExistence type="predicted"/>
<evidence type="ECO:0000256" key="1">
    <source>
        <dbReference type="SAM" id="MobiDB-lite"/>
    </source>
</evidence>
<evidence type="ECO:0000313" key="3">
    <source>
        <dbReference type="RefSeq" id="XP_026681849.1"/>
    </source>
</evidence>
<dbReference type="AlphaFoldDB" id="A0A3Q0J060"/>